<dbReference type="GO" id="GO:0003341">
    <property type="term" value="P:cilium movement"/>
    <property type="evidence" value="ECO:0007669"/>
    <property type="project" value="TreeGrafter"/>
</dbReference>
<protein>
    <recommendedName>
        <fullName evidence="10">Dynein axonemal intermediate chain 4</fullName>
    </recommendedName>
    <alternativeName>
        <fullName evidence="11">WD repeat-containing protein 78</fullName>
    </alternativeName>
</protein>
<proteinExistence type="predicted"/>
<evidence type="ECO:0000256" key="4">
    <source>
        <dbReference type="ARBA" id="ARBA00022737"/>
    </source>
</evidence>
<keyword evidence="8" id="KW-0966">Cell projection</keyword>
<dbReference type="Gene3D" id="2.130.10.10">
    <property type="entry name" value="YVTN repeat-like/Quinoprotein amine dehydrogenase"/>
    <property type="match status" value="1"/>
</dbReference>
<dbReference type="InterPro" id="IPR036322">
    <property type="entry name" value="WD40_repeat_dom_sf"/>
</dbReference>
<comment type="caution">
    <text evidence="12">The sequence shown here is derived from an EMBL/GenBank/DDBJ whole genome shotgun (WGS) entry which is preliminary data.</text>
</comment>
<evidence type="ECO:0000256" key="6">
    <source>
        <dbReference type="ARBA" id="ARBA00023069"/>
    </source>
</evidence>
<keyword evidence="7" id="KW-0206">Cytoskeleton</keyword>
<accession>A0A9Q0N5T8</accession>
<dbReference type="EMBL" id="WJQU01000002">
    <property type="protein sequence ID" value="KAJ6643727.1"/>
    <property type="molecule type" value="Genomic_DNA"/>
</dbReference>
<evidence type="ECO:0000256" key="2">
    <source>
        <dbReference type="ARBA" id="ARBA00022490"/>
    </source>
</evidence>
<feature type="non-terminal residue" evidence="12">
    <location>
        <position position="720"/>
    </location>
</feature>
<dbReference type="InterPro" id="IPR015943">
    <property type="entry name" value="WD40/YVTN_repeat-like_dom_sf"/>
</dbReference>
<evidence type="ECO:0000256" key="5">
    <source>
        <dbReference type="ARBA" id="ARBA00022846"/>
    </source>
</evidence>
<keyword evidence="6" id="KW-0969">Cilium</keyword>
<dbReference type="GO" id="GO:0120293">
    <property type="term" value="C:dynein axonemal particle"/>
    <property type="evidence" value="ECO:0007669"/>
    <property type="project" value="UniProtKB-SubCell"/>
</dbReference>
<dbReference type="SUPFAM" id="SSF50978">
    <property type="entry name" value="WD40 repeat-like"/>
    <property type="match status" value="1"/>
</dbReference>
<dbReference type="Proteomes" id="UP001151699">
    <property type="component" value="Chromosome B"/>
</dbReference>
<evidence type="ECO:0000256" key="11">
    <source>
        <dbReference type="ARBA" id="ARBA00041557"/>
    </source>
</evidence>
<dbReference type="GO" id="GO:0045503">
    <property type="term" value="F:dynein light chain binding"/>
    <property type="evidence" value="ECO:0007669"/>
    <property type="project" value="TreeGrafter"/>
</dbReference>
<keyword evidence="4" id="KW-0677">Repeat</keyword>
<evidence type="ECO:0000256" key="3">
    <source>
        <dbReference type="ARBA" id="ARBA00022574"/>
    </source>
</evidence>
<evidence type="ECO:0000256" key="10">
    <source>
        <dbReference type="ARBA" id="ARBA00040002"/>
    </source>
</evidence>
<dbReference type="PANTHER" id="PTHR12442">
    <property type="entry name" value="DYNEIN INTERMEDIATE CHAIN"/>
    <property type="match status" value="1"/>
</dbReference>
<keyword evidence="13" id="KW-1185">Reference proteome</keyword>
<evidence type="ECO:0000256" key="1">
    <source>
        <dbReference type="ARBA" id="ARBA00004611"/>
    </source>
</evidence>
<dbReference type="GO" id="GO:0045504">
    <property type="term" value="F:dynein heavy chain binding"/>
    <property type="evidence" value="ECO:0007669"/>
    <property type="project" value="TreeGrafter"/>
</dbReference>
<keyword evidence="2" id="KW-0963">Cytoplasm</keyword>
<reference evidence="12" key="1">
    <citation type="submission" date="2022-07" db="EMBL/GenBank/DDBJ databases">
        <authorList>
            <person name="Trinca V."/>
            <person name="Uliana J.V.C."/>
            <person name="Torres T.T."/>
            <person name="Ward R.J."/>
            <person name="Monesi N."/>
        </authorList>
    </citation>
    <scope>NUCLEOTIDE SEQUENCE</scope>
    <source>
        <strain evidence="12">HSMRA1968</strain>
        <tissue evidence="12">Whole embryos</tissue>
    </source>
</reference>
<dbReference type="InterPro" id="IPR050687">
    <property type="entry name" value="Dynein_IC"/>
</dbReference>
<dbReference type="InterPro" id="IPR001680">
    <property type="entry name" value="WD40_rpt"/>
</dbReference>
<gene>
    <name evidence="12" type="primary">DNAI4</name>
    <name evidence="12" type="ORF">Bhyg_08692</name>
</gene>
<dbReference type="GO" id="GO:0005858">
    <property type="term" value="C:axonemal dynein complex"/>
    <property type="evidence" value="ECO:0007669"/>
    <property type="project" value="TreeGrafter"/>
</dbReference>
<sequence length="720" mass="81504">GDRKKKSVKISTILPFRHASALSVDFDRIRKSSRKSLAFQDRGVLEAIKARDRIKIIRNGVDLTPKQFGIFRFDFDVGDTASTEGISLWGLPGEIRSTTSSIKVDLYKSLSSFTRRVSTIDMETMCNEIEVGDAADEDQDSCLYGEDESYEEAKPSFLKVILRETDDVVLYECTSTTVPADSEDAAAVVEDNTRYEYLTVGKGKHRPTLDAETQTIPVLMKSVGANTERIKTENVATFVSNFEMFDTYTDLDRVTESVDLDTENTLQMTTYSKDGLNVIDDILRKSKNFKFSSMVLQRLLASNVYREQQKRFRNMVMPDPLDLSVQYLYRLEKLWTYKMTETIGKGVSSLCWCHGNSDILAVGYGVYDFVPYIYRTSGYVAIWSIKNPVNPERRYRFDDPVTAVEFSKETPQLLAVGFFNGIIEVLDISDSDTNAIIAKSQRNASSGFEPIWDMKWVLVGTEEELLTVSEDGLVMKYKLTNGPYLLGQRQMKLDMVLGDVEGLAISNIRSVAVMDRQPQALCIETHPIKKDIFYIGTNEGCLHKCSTFIPNQYSGIQRVHKGVVSGMEFSPFSPKIFLTYGSDWYIRIWIDGITQPIIELNSGFKPILSAHWCPNNSTIIACTTRSKLSIWNMRRSILKPASSQKLESPLTICRFSKCGRSIVYGMSDGSTHFCALEDMPFPPHFQYNALEEVVHNAIRSRKDLQLQVKILGFLGYDNKN</sequence>
<evidence type="ECO:0000256" key="9">
    <source>
        <dbReference type="ARBA" id="ARBA00024190"/>
    </source>
</evidence>
<dbReference type="OrthoDB" id="10259804at2759"/>
<organism evidence="12 13">
    <name type="scientific">Pseudolycoriella hygida</name>
    <dbReference type="NCBI Taxonomy" id="35572"/>
    <lineage>
        <taxon>Eukaryota</taxon>
        <taxon>Metazoa</taxon>
        <taxon>Ecdysozoa</taxon>
        <taxon>Arthropoda</taxon>
        <taxon>Hexapoda</taxon>
        <taxon>Insecta</taxon>
        <taxon>Pterygota</taxon>
        <taxon>Neoptera</taxon>
        <taxon>Endopterygota</taxon>
        <taxon>Diptera</taxon>
        <taxon>Nematocera</taxon>
        <taxon>Sciaroidea</taxon>
        <taxon>Sciaridae</taxon>
        <taxon>Pseudolycoriella</taxon>
    </lineage>
</organism>
<name>A0A9Q0N5T8_9DIPT</name>
<evidence type="ECO:0000313" key="12">
    <source>
        <dbReference type="EMBL" id="KAJ6643727.1"/>
    </source>
</evidence>
<evidence type="ECO:0000256" key="8">
    <source>
        <dbReference type="ARBA" id="ARBA00023273"/>
    </source>
</evidence>
<keyword evidence="5" id="KW-0282">Flagellum</keyword>
<dbReference type="PANTHER" id="PTHR12442:SF12">
    <property type="entry name" value="DYNEIN AXONEMAL INTERMEDIATE CHAIN 4"/>
    <property type="match status" value="1"/>
</dbReference>
<dbReference type="AlphaFoldDB" id="A0A9Q0N5T8"/>
<evidence type="ECO:0000256" key="7">
    <source>
        <dbReference type="ARBA" id="ARBA00023212"/>
    </source>
</evidence>
<keyword evidence="3" id="KW-0853">WD repeat</keyword>
<comment type="subcellular location">
    <subcellularLocation>
        <location evidence="1">Cytoplasm</location>
        <location evidence="1">Cytoskeleton</location>
        <location evidence="1">Flagellum axoneme</location>
    </subcellularLocation>
    <subcellularLocation>
        <location evidence="9">Dynein axonemal particle</location>
    </subcellularLocation>
</comment>
<dbReference type="SMART" id="SM00320">
    <property type="entry name" value="WD40"/>
    <property type="match status" value="4"/>
</dbReference>
<evidence type="ECO:0000313" key="13">
    <source>
        <dbReference type="Proteomes" id="UP001151699"/>
    </source>
</evidence>